<dbReference type="KEGG" id="aei:AOY20_09810"/>
<feature type="transmembrane region" description="Helical" evidence="1">
    <location>
        <begin position="6"/>
        <end position="26"/>
    </location>
</feature>
<dbReference type="AlphaFoldDB" id="A0A0N9VEX5"/>
<feature type="transmembrane region" description="Helical" evidence="1">
    <location>
        <begin position="92"/>
        <end position="113"/>
    </location>
</feature>
<evidence type="ECO:0000256" key="1">
    <source>
        <dbReference type="SAM" id="Phobius"/>
    </source>
</evidence>
<evidence type="ECO:0000313" key="2">
    <source>
        <dbReference type="EMBL" id="ALH95797.1"/>
    </source>
</evidence>
<keyword evidence="3" id="KW-1185">Reference proteome</keyword>
<protein>
    <submittedName>
        <fullName evidence="2">Uncharacterized protein</fullName>
    </submittedName>
</protein>
<evidence type="ECO:0000313" key="3">
    <source>
        <dbReference type="Proteomes" id="UP000064939"/>
    </source>
</evidence>
<keyword evidence="1" id="KW-0812">Transmembrane</keyword>
<accession>A0A0N9VEX5</accession>
<keyword evidence="1" id="KW-0472">Membrane</keyword>
<proteinExistence type="predicted"/>
<feature type="transmembrane region" description="Helical" evidence="1">
    <location>
        <begin position="38"/>
        <end position="56"/>
    </location>
</feature>
<organism evidence="2 3">
    <name type="scientific">Acinetobacter equi</name>
    <dbReference type="NCBI Taxonomy" id="1324350"/>
    <lineage>
        <taxon>Bacteria</taxon>
        <taxon>Pseudomonadati</taxon>
        <taxon>Pseudomonadota</taxon>
        <taxon>Gammaproteobacteria</taxon>
        <taxon>Moraxellales</taxon>
        <taxon>Moraxellaceae</taxon>
        <taxon>Acinetobacter</taxon>
    </lineage>
</organism>
<sequence length="119" mass="13661">MNFKYFAFGISLLFAMILVVFAMTMIGYQFLDKQQLEAIINPTFFTGFVVIGYFLAHKAAPNKYIHSTILALIIVAFIALFLDVFKQIPQQLWKFLGASFLLLQFGILINLTLMRLLKK</sequence>
<dbReference type="RefSeq" id="WP_054581686.1">
    <property type="nucleotide sequence ID" value="NZ_CP012808.1"/>
</dbReference>
<gene>
    <name evidence="2" type="ORF">AOY20_09810</name>
</gene>
<dbReference type="EMBL" id="CP012808">
    <property type="protein sequence ID" value="ALH95797.1"/>
    <property type="molecule type" value="Genomic_DNA"/>
</dbReference>
<reference evidence="2 3" key="1">
    <citation type="journal article" date="2015" name="Int. J. Syst. Evol. Microbiol.">
        <title>Acinetobacter equi sp. nov. isolated from horse faeces.</title>
        <authorList>
            <person name="Poppel M.T."/>
            <person name="Skiebe E."/>
            <person name="Laue M."/>
            <person name="Bergmann H."/>
            <person name="Ebersberger I."/>
            <person name="Garn T."/>
            <person name="Fruth A."/>
            <person name="Baumgardt S."/>
            <person name="Busse H.J."/>
            <person name="Wilharm G."/>
        </authorList>
    </citation>
    <scope>NUCLEOTIDE SEQUENCE [LARGE SCALE GENOMIC DNA]</scope>
    <source>
        <strain evidence="2 3">114</strain>
    </source>
</reference>
<name>A0A0N9VEX5_9GAMM</name>
<dbReference type="Proteomes" id="UP000064939">
    <property type="component" value="Chromosome"/>
</dbReference>
<feature type="transmembrane region" description="Helical" evidence="1">
    <location>
        <begin position="68"/>
        <end position="85"/>
    </location>
</feature>
<keyword evidence="1" id="KW-1133">Transmembrane helix</keyword>
<dbReference type="OrthoDB" id="9857198at2"/>